<dbReference type="Proteomes" id="UP000784294">
    <property type="component" value="Unassembled WGS sequence"/>
</dbReference>
<organism evidence="2 3">
    <name type="scientific">Protopolystoma xenopodis</name>
    <dbReference type="NCBI Taxonomy" id="117903"/>
    <lineage>
        <taxon>Eukaryota</taxon>
        <taxon>Metazoa</taxon>
        <taxon>Spiralia</taxon>
        <taxon>Lophotrochozoa</taxon>
        <taxon>Platyhelminthes</taxon>
        <taxon>Monogenea</taxon>
        <taxon>Polyopisthocotylea</taxon>
        <taxon>Polystomatidea</taxon>
        <taxon>Polystomatidae</taxon>
        <taxon>Protopolystoma</taxon>
    </lineage>
</organism>
<sequence>MKRAALPGAKSKAPGHLGPRRRRRSTKERVMTGQSLSQVSPSPFHIPTHLFHIPMLPRWRPNCSLVLHIFPILKLQLPWSISAHAKAQADAHADRAHWRWRAVRETGSDPQNPGETREETFLPEEKKGLRGLSIVGA</sequence>
<comment type="caution">
    <text evidence="2">The sequence shown here is derived from an EMBL/GenBank/DDBJ whole genome shotgun (WGS) entry which is preliminary data.</text>
</comment>
<evidence type="ECO:0000313" key="3">
    <source>
        <dbReference type="Proteomes" id="UP000784294"/>
    </source>
</evidence>
<accession>A0A3S5A551</accession>
<gene>
    <name evidence="2" type="ORF">PXEA_LOCUS720</name>
</gene>
<feature type="region of interest" description="Disordered" evidence="1">
    <location>
        <begin position="1"/>
        <end position="45"/>
    </location>
</feature>
<protein>
    <submittedName>
        <fullName evidence="2">Uncharacterized protein</fullName>
    </submittedName>
</protein>
<feature type="compositionally biased region" description="Polar residues" evidence="1">
    <location>
        <begin position="32"/>
        <end position="41"/>
    </location>
</feature>
<keyword evidence="3" id="KW-1185">Reference proteome</keyword>
<evidence type="ECO:0000256" key="1">
    <source>
        <dbReference type="SAM" id="MobiDB-lite"/>
    </source>
</evidence>
<dbReference type="AlphaFoldDB" id="A0A3S5A551"/>
<feature type="region of interest" description="Disordered" evidence="1">
    <location>
        <begin position="104"/>
        <end position="123"/>
    </location>
</feature>
<evidence type="ECO:0000313" key="2">
    <source>
        <dbReference type="EMBL" id="VEL07280.1"/>
    </source>
</evidence>
<dbReference type="EMBL" id="CAAALY010001408">
    <property type="protein sequence ID" value="VEL07280.1"/>
    <property type="molecule type" value="Genomic_DNA"/>
</dbReference>
<reference evidence="2" key="1">
    <citation type="submission" date="2018-11" db="EMBL/GenBank/DDBJ databases">
        <authorList>
            <consortium name="Pathogen Informatics"/>
        </authorList>
    </citation>
    <scope>NUCLEOTIDE SEQUENCE</scope>
</reference>
<name>A0A3S5A551_9PLAT</name>
<proteinExistence type="predicted"/>